<dbReference type="EMBL" id="JABBWK010000077">
    <property type="protein sequence ID" value="KAG1894612.1"/>
    <property type="molecule type" value="Genomic_DNA"/>
</dbReference>
<organism evidence="2 3">
    <name type="scientific">Suillus fuscotomentosus</name>
    <dbReference type="NCBI Taxonomy" id="1912939"/>
    <lineage>
        <taxon>Eukaryota</taxon>
        <taxon>Fungi</taxon>
        <taxon>Dikarya</taxon>
        <taxon>Basidiomycota</taxon>
        <taxon>Agaricomycotina</taxon>
        <taxon>Agaricomycetes</taxon>
        <taxon>Agaricomycetidae</taxon>
        <taxon>Boletales</taxon>
        <taxon>Suillineae</taxon>
        <taxon>Suillaceae</taxon>
        <taxon>Suillus</taxon>
    </lineage>
</organism>
<name>A0AAD4HFI2_9AGAM</name>
<comment type="caution">
    <text evidence="2">The sequence shown here is derived from an EMBL/GenBank/DDBJ whole genome shotgun (WGS) entry which is preliminary data.</text>
</comment>
<gene>
    <name evidence="2" type="ORF">F5891DRAFT_1195053</name>
</gene>
<dbReference type="Proteomes" id="UP001195769">
    <property type="component" value="Unassembled WGS sequence"/>
</dbReference>
<evidence type="ECO:0000313" key="2">
    <source>
        <dbReference type="EMBL" id="KAG1894612.1"/>
    </source>
</evidence>
<evidence type="ECO:0000256" key="1">
    <source>
        <dbReference type="SAM" id="MobiDB-lite"/>
    </source>
</evidence>
<accession>A0AAD4HFI2</accession>
<reference evidence="2" key="1">
    <citation type="journal article" date="2020" name="New Phytol.">
        <title>Comparative genomics reveals dynamic genome evolution in host specialist ectomycorrhizal fungi.</title>
        <authorList>
            <person name="Lofgren L.A."/>
            <person name="Nguyen N.H."/>
            <person name="Vilgalys R."/>
            <person name="Ruytinx J."/>
            <person name="Liao H.L."/>
            <person name="Branco S."/>
            <person name="Kuo A."/>
            <person name="LaButti K."/>
            <person name="Lipzen A."/>
            <person name="Andreopoulos W."/>
            <person name="Pangilinan J."/>
            <person name="Riley R."/>
            <person name="Hundley H."/>
            <person name="Na H."/>
            <person name="Barry K."/>
            <person name="Grigoriev I.V."/>
            <person name="Stajich J.E."/>
            <person name="Kennedy P.G."/>
        </authorList>
    </citation>
    <scope>NUCLEOTIDE SEQUENCE</scope>
    <source>
        <strain evidence="2">FC203</strain>
    </source>
</reference>
<keyword evidence="3" id="KW-1185">Reference proteome</keyword>
<feature type="region of interest" description="Disordered" evidence="1">
    <location>
        <begin position="57"/>
        <end position="78"/>
    </location>
</feature>
<sequence>MDKTVVGVKRDEKREVELFGEPRDQGFVKGGRDLDLERVFKVAESANRIERWRVGEATSDQGGFSPRSASSAPSIPPLTCADAARRDLQFGVLVQ</sequence>
<dbReference type="AlphaFoldDB" id="A0AAD4HFI2"/>
<evidence type="ECO:0000313" key="3">
    <source>
        <dbReference type="Proteomes" id="UP001195769"/>
    </source>
</evidence>
<dbReference type="RefSeq" id="XP_041220188.1">
    <property type="nucleotide sequence ID" value="XM_041368046.1"/>
</dbReference>
<proteinExistence type="predicted"/>
<dbReference type="GeneID" id="64662344"/>
<protein>
    <submittedName>
        <fullName evidence="2">Uncharacterized protein</fullName>
    </submittedName>
</protein>